<evidence type="ECO:0000313" key="1">
    <source>
        <dbReference type="EMBL" id="QHT28370.1"/>
    </source>
</evidence>
<name>A0A6C0EJ54_9ZZZZ</name>
<protein>
    <submittedName>
        <fullName evidence="1">Uncharacterized protein</fullName>
    </submittedName>
</protein>
<dbReference type="EMBL" id="MN738855">
    <property type="protein sequence ID" value="QHT28370.1"/>
    <property type="molecule type" value="Genomic_DNA"/>
</dbReference>
<reference evidence="1" key="1">
    <citation type="journal article" date="2020" name="Nature">
        <title>Giant virus diversity and host interactions through global metagenomics.</title>
        <authorList>
            <person name="Schulz F."/>
            <person name="Roux S."/>
            <person name="Paez-Espino D."/>
            <person name="Jungbluth S."/>
            <person name="Walsh D.A."/>
            <person name="Denef V.J."/>
            <person name="McMahon K.D."/>
            <person name="Konstantinidis K.T."/>
            <person name="Eloe-Fadrosh E.A."/>
            <person name="Kyrpides N.C."/>
            <person name="Woyke T."/>
        </authorList>
    </citation>
    <scope>NUCLEOTIDE SEQUENCE</scope>
    <source>
        <strain evidence="1">GVMAG-M-3300001348-25</strain>
    </source>
</reference>
<organism evidence="1">
    <name type="scientific">viral metagenome</name>
    <dbReference type="NCBI Taxonomy" id="1070528"/>
    <lineage>
        <taxon>unclassified sequences</taxon>
        <taxon>metagenomes</taxon>
        <taxon>organismal metagenomes</taxon>
    </lineage>
</organism>
<sequence>MDMENFKDLHQQNISYDDFTILCDFYSCVKKGGKYKKMIAFIYEKRKDSKCNIISNFADLIGETNFTEINNFKLYDKRPELIIIPERCKGKNRKINGIVRNLIFYEQPILYGGKFIKGVFNKDILDKTHTIYVN</sequence>
<proteinExistence type="predicted"/>
<dbReference type="AlphaFoldDB" id="A0A6C0EJ54"/>
<accession>A0A6C0EJ54</accession>